<evidence type="ECO:0000256" key="2">
    <source>
        <dbReference type="ARBA" id="ARBA00006801"/>
    </source>
</evidence>
<dbReference type="Pfam" id="PF02373">
    <property type="entry name" value="JmjC"/>
    <property type="match status" value="1"/>
</dbReference>
<evidence type="ECO:0000259" key="11">
    <source>
        <dbReference type="PROSITE" id="PS51667"/>
    </source>
</evidence>
<evidence type="ECO:0000256" key="5">
    <source>
        <dbReference type="ARBA" id="ARBA00023163"/>
    </source>
</evidence>
<reference evidence="13" key="3">
    <citation type="submission" date="2020-12" db="UniProtKB">
        <authorList>
            <consortium name="EnsemblPlants"/>
        </authorList>
    </citation>
    <scope>IDENTIFICATION</scope>
</reference>
<dbReference type="InterPro" id="IPR018866">
    <property type="entry name" value="Znf-4CXXC_R1"/>
</dbReference>
<dbReference type="Gramene" id="Pp3c4_21970V3.2">
    <property type="protein sequence ID" value="Pp3c4_21970V3.2"/>
    <property type="gene ID" value="Pp3c4_21970"/>
</dbReference>
<dbReference type="GO" id="GO:0000118">
    <property type="term" value="C:histone deacetylase complex"/>
    <property type="evidence" value="ECO:0000318"/>
    <property type="project" value="GO_Central"/>
</dbReference>
<feature type="compositionally biased region" description="Basic residues" evidence="8">
    <location>
        <begin position="776"/>
        <end position="785"/>
    </location>
</feature>
<keyword evidence="7" id="KW-0862">Zinc</keyword>
<dbReference type="EnsemblPlants" id="Pp3c4_21970V3.8">
    <property type="protein sequence ID" value="Pp3c4_21970V3.8"/>
    <property type="gene ID" value="Pp3c4_21970"/>
</dbReference>
<evidence type="ECO:0000256" key="3">
    <source>
        <dbReference type="ARBA" id="ARBA00022723"/>
    </source>
</evidence>
<dbReference type="PANTHER" id="PTHR12549:SF38">
    <property type="entry name" value="JMJC DOMAIN-CONTAINING HISTONE DEMETHYLASE 2, ISOFORM A"/>
    <property type="match status" value="1"/>
</dbReference>
<proteinExistence type="inferred from homology"/>
<dbReference type="InterPro" id="IPR014977">
    <property type="entry name" value="WRC_dom"/>
</dbReference>
<feature type="compositionally biased region" description="Basic and acidic residues" evidence="8">
    <location>
        <begin position="15"/>
        <end position="37"/>
    </location>
</feature>
<dbReference type="GeneID" id="112281307"/>
<dbReference type="Gramene" id="Pp3c4_21970V3.6">
    <property type="protein sequence ID" value="Pp3c4_21970V3.6"/>
    <property type="gene ID" value="Pp3c4_21970"/>
</dbReference>
<dbReference type="AlphaFoldDB" id="A0A2K1KPI0"/>
<feature type="region of interest" description="Disordered" evidence="8">
    <location>
        <begin position="360"/>
        <end position="426"/>
    </location>
</feature>
<dbReference type="EnsemblPlants" id="Pp3c4_21970V3.5">
    <property type="protein sequence ID" value="Pp3c4_21970V3.5"/>
    <property type="gene ID" value="Pp3c4_21970"/>
</dbReference>
<dbReference type="PaxDb" id="3218-PP1S430_29V6.1"/>
<dbReference type="GO" id="GO:0003712">
    <property type="term" value="F:transcription coregulator activity"/>
    <property type="evidence" value="ECO:0000318"/>
    <property type="project" value="GO_Central"/>
</dbReference>
<evidence type="ECO:0000313" key="12">
    <source>
        <dbReference type="EMBL" id="PNR55689.1"/>
    </source>
</evidence>
<keyword evidence="6" id="KW-0539">Nucleus</keyword>
<evidence type="ECO:0000256" key="7">
    <source>
        <dbReference type="PROSITE-ProRule" id="PRU00175"/>
    </source>
</evidence>
<evidence type="ECO:0000256" key="6">
    <source>
        <dbReference type="ARBA" id="ARBA00023242"/>
    </source>
</evidence>
<feature type="domain" description="JmjC" evidence="10">
    <location>
        <begin position="689"/>
        <end position="1000"/>
    </location>
</feature>
<dbReference type="Gramene" id="Pp3c4_21970V3.1">
    <property type="protein sequence ID" value="Pp3c4_21970V3.1"/>
    <property type="gene ID" value="Pp3c4_21970"/>
</dbReference>
<dbReference type="Gramene" id="Pp3c4_21970V3.5">
    <property type="protein sequence ID" value="Pp3c4_21970V3.5"/>
    <property type="gene ID" value="Pp3c4_21970"/>
</dbReference>
<dbReference type="GO" id="GO:0031490">
    <property type="term" value="F:chromatin DNA binding"/>
    <property type="evidence" value="ECO:0000318"/>
    <property type="project" value="GO_Central"/>
</dbReference>
<evidence type="ECO:0000313" key="13">
    <source>
        <dbReference type="EnsemblPlants" id="Pp3c4_21970V3.1"/>
    </source>
</evidence>
<comment type="subcellular location">
    <subcellularLocation>
        <location evidence="1">Nucleus</location>
    </subcellularLocation>
</comment>
<name>A0A2K1KPI0_PHYPA</name>
<dbReference type="EnsemblPlants" id="Pp3c4_21970V3.3">
    <property type="protein sequence ID" value="Pp3c4_21970V3.3"/>
    <property type="gene ID" value="Pp3c4_21970"/>
</dbReference>
<dbReference type="PROSITE" id="PS51184">
    <property type="entry name" value="JMJC"/>
    <property type="match status" value="1"/>
</dbReference>
<gene>
    <name evidence="13" type="primary">LOC112281307</name>
    <name evidence="12" type="ORF">PHYPA_006586</name>
</gene>
<feature type="compositionally biased region" description="Basic residues" evidence="8">
    <location>
        <begin position="406"/>
        <end position="415"/>
    </location>
</feature>
<keyword evidence="14" id="KW-1185">Reference proteome</keyword>
<dbReference type="Pfam" id="PF10497">
    <property type="entry name" value="zf-4CXXC_R1"/>
    <property type="match status" value="1"/>
</dbReference>
<feature type="domain" description="RING-type" evidence="9">
    <location>
        <begin position="200"/>
        <end position="247"/>
    </location>
</feature>
<sequence length="1072" mass="122463">MGFDGPIKFRPQRQAKQDAQIRLRKTDEDSSDDKSEIESEGLNGSEVGQAGMPANSADFKLDGTESESAPSIKRKSMSQKDPENLALPDSANRCHRSDGKKWQCSGSKIEGSIYCEKHTLYYRDKKGKSPKTLKVKEPKQIHRVKKEKVTESPNDSAKSQRKRNARAADSKAEEPDNSDCDHSKPIYGRQGRDFTEVRMCHQCQSSKKEKVAFCRKCNRRRFCSDCIENWYPLLTFDDVVENCPWCRGNCNCKACLRSSGPTLEKAPLSDEETKKILLYCLVKILPCLQKLHQEQREELKVERSRQGTPAVNVERAAISMDERLYCNNCSTSIVDYHRNCKECGYDLCLRCCHELRHGLQPGGKQAESAHIKLPEYDDNEKVKEKENEKKEKEKEKKGNEKEKNKLSKRRGRKRKNPPEEVDERGVILLKDSDDDLQTLDSAGMNLESALPAAVELEPEAETLPAWVANDDGSIPCPPSARGGCGKTTLSLRTLFDQDWTAKLTSEVENAAATCDIPKQDDSVRCDVCYKSEANEKQDLRLCANRIHSNDNYLFCPTRQSVEDVGLTHFQKHWMRGEPVIVRDVLECTTGLSWEPLVMWRAVRETTKGKFKDDTKTVKALDCLDWREVEINIHQFFKGYEEGRLQRKPDGWPEMLKLKDWPPSNHFEERLPRHGAEFLHALPFHEYTDPSKGMLNLAAQLPKEAIKPDLGPKTYIAYGLRHELGMGDSVTKLHCDMSDAVNVLTHSAEIKFPKDKVPMIEKLLKKFKLGGIEYGQHGKKTKKGGRKSVEKKDTSCNKHEEIISVEGTPKIVENEPKTAEEISAETMNPSIGRPLNGGKQIMHDNGICKNNVDSKSQNQLGVLIEAGVDRHETESQGLSADDATYGGALWDIFRREDVPKLDEYLRRHWREFLHVDCMPVDNVIHPIHDQTFYLDVEQKRRLKEEYGIEPWTFEQAYGEAVFIPVGCPHQVRNLKSCIKVALDFVSPENVSQCVDLTEQFRLLPTDHRAKEDKLEVKKMMLYTARYAMDQLKELDRPKEEAKTQDELVRPKSDDSDYEPGRHGRKRHLKNRKH</sequence>
<keyword evidence="7" id="KW-0863">Zinc-finger</keyword>
<dbReference type="RefSeq" id="XP_024373443.1">
    <property type="nucleotide sequence ID" value="XM_024517675.2"/>
</dbReference>
<reference evidence="12 14" key="2">
    <citation type="journal article" date="2018" name="Plant J.">
        <title>The Physcomitrella patens chromosome-scale assembly reveals moss genome structure and evolution.</title>
        <authorList>
            <person name="Lang D."/>
            <person name="Ullrich K.K."/>
            <person name="Murat F."/>
            <person name="Fuchs J."/>
            <person name="Jenkins J."/>
            <person name="Haas F.B."/>
            <person name="Piednoel M."/>
            <person name="Gundlach H."/>
            <person name="Van Bel M."/>
            <person name="Meyberg R."/>
            <person name="Vives C."/>
            <person name="Morata J."/>
            <person name="Symeonidi A."/>
            <person name="Hiss M."/>
            <person name="Muchero W."/>
            <person name="Kamisugi Y."/>
            <person name="Saleh O."/>
            <person name="Blanc G."/>
            <person name="Decker E.L."/>
            <person name="van Gessel N."/>
            <person name="Grimwood J."/>
            <person name="Hayes R.D."/>
            <person name="Graham S.W."/>
            <person name="Gunter L.E."/>
            <person name="McDaniel S.F."/>
            <person name="Hoernstein S.N.W."/>
            <person name="Larsson A."/>
            <person name="Li F.W."/>
            <person name="Perroud P.F."/>
            <person name="Phillips J."/>
            <person name="Ranjan P."/>
            <person name="Rokshar D.S."/>
            <person name="Rothfels C.J."/>
            <person name="Schneider L."/>
            <person name="Shu S."/>
            <person name="Stevenson D.W."/>
            <person name="Thummler F."/>
            <person name="Tillich M."/>
            <person name="Villarreal Aguilar J.C."/>
            <person name="Widiez T."/>
            <person name="Wong G.K."/>
            <person name="Wymore A."/>
            <person name="Zhang Y."/>
            <person name="Zimmer A.D."/>
            <person name="Quatrano R.S."/>
            <person name="Mayer K.F.X."/>
            <person name="Goodstein D."/>
            <person name="Casacuberta J.M."/>
            <person name="Vandepoele K."/>
            <person name="Reski R."/>
            <person name="Cuming A.C."/>
            <person name="Tuskan G.A."/>
            <person name="Maumus F."/>
            <person name="Salse J."/>
            <person name="Schmutz J."/>
            <person name="Rensing S.A."/>
        </authorList>
    </citation>
    <scope>NUCLEOTIDE SEQUENCE [LARGE SCALE GENOMIC DNA]</scope>
    <source>
        <strain evidence="13 14">cv. Gransden 2004</strain>
    </source>
</reference>
<dbReference type="SMART" id="SM00558">
    <property type="entry name" value="JmjC"/>
    <property type="match status" value="1"/>
</dbReference>
<feature type="region of interest" description="Disordered" evidence="8">
    <location>
        <begin position="1032"/>
        <end position="1072"/>
    </location>
</feature>
<dbReference type="EnsemblPlants" id="Pp3c4_21970V3.7">
    <property type="protein sequence ID" value="Pp3c4_21970V3.7"/>
    <property type="gene ID" value="Pp3c4_21970"/>
</dbReference>
<evidence type="ECO:0000259" key="10">
    <source>
        <dbReference type="PROSITE" id="PS51184"/>
    </source>
</evidence>
<dbReference type="EnsemblPlants" id="Pp3c4_21970V3.1">
    <property type="protein sequence ID" value="Pp3c4_21970V3.1"/>
    <property type="gene ID" value="Pp3c4_21970"/>
</dbReference>
<evidence type="ECO:0000313" key="14">
    <source>
        <dbReference type="Proteomes" id="UP000006727"/>
    </source>
</evidence>
<dbReference type="GO" id="GO:0000785">
    <property type="term" value="C:chromatin"/>
    <property type="evidence" value="ECO:0000318"/>
    <property type="project" value="GO_Central"/>
</dbReference>
<feature type="region of interest" description="Disordered" evidence="8">
    <location>
        <begin position="1"/>
        <end position="105"/>
    </location>
</feature>
<evidence type="ECO:0008006" key="15">
    <source>
        <dbReference type="Google" id="ProtNLM"/>
    </source>
</evidence>
<keyword evidence="5" id="KW-0804">Transcription</keyword>
<dbReference type="InterPro" id="IPR045109">
    <property type="entry name" value="LSDs-like"/>
</dbReference>
<feature type="compositionally biased region" description="Basic and acidic residues" evidence="8">
    <location>
        <begin position="1032"/>
        <end position="1060"/>
    </location>
</feature>
<keyword evidence="4" id="KW-0805">Transcription regulation</keyword>
<dbReference type="PANTHER" id="PTHR12549">
    <property type="entry name" value="JMJC DOMAIN-CONTAINING HISTONE DEMETHYLATION PROTEIN"/>
    <property type="match status" value="1"/>
</dbReference>
<organism evidence="12">
    <name type="scientific">Physcomitrium patens</name>
    <name type="common">Spreading-leaved earth moss</name>
    <name type="synonym">Physcomitrella patens</name>
    <dbReference type="NCBI Taxonomy" id="3218"/>
    <lineage>
        <taxon>Eukaryota</taxon>
        <taxon>Viridiplantae</taxon>
        <taxon>Streptophyta</taxon>
        <taxon>Embryophyta</taxon>
        <taxon>Bryophyta</taxon>
        <taxon>Bryophytina</taxon>
        <taxon>Bryopsida</taxon>
        <taxon>Funariidae</taxon>
        <taxon>Funariales</taxon>
        <taxon>Funariaceae</taxon>
        <taxon>Physcomitrium</taxon>
    </lineage>
</organism>
<evidence type="ECO:0000259" key="9">
    <source>
        <dbReference type="PROSITE" id="PS50089"/>
    </source>
</evidence>
<dbReference type="GO" id="GO:0008270">
    <property type="term" value="F:zinc ion binding"/>
    <property type="evidence" value="ECO:0007669"/>
    <property type="project" value="UniProtKB-KW"/>
</dbReference>
<dbReference type="STRING" id="3218.A0A2K1KPI0"/>
<dbReference type="InterPro" id="IPR001841">
    <property type="entry name" value="Znf_RING"/>
</dbReference>
<evidence type="ECO:0000256" key="1">
    <source>
        <dbReference type="ARBA" id="ARBA00004123"/>
    </source>
</evidence>
<feature type="compositionally biased region" description="Basic and acidic residues" evidence="8">
    <location>
        <begin position="367"/>
        <end position="405"/>
    </location>
</feature>
<dbReference type="EnsemblPlants" id="Pp3c4_21970V3.6">
    <property type="protein sequence ID" value="Pp3c4_21970V3.6"/>
    <property type="gene ID" value="Pp3c4_21970"/>
</dbReference>
<dbReference type="EMBL" id="ABEU02000004">
    <property type="protein sequence ID" value="PNR55689.1"/>
    <property type="molecule type" value="Genomic_DNA"/>
</dbReference>
<dbReference type="GO" id="GO:0032454">
    <property type="term" value="F:histone H3K9 demethylase activity"/>
    <property type="evidence" value="ECO:0000318"/>
    <property type="project" value="GO_Central"/>
</dbReference>
<dbReference type="Gramene" id="Pp3c4_21970V3.8">
    <property type="protein sequence ID" value="Pp3c4_21970V3.8"/>
    <property type="gene ID" value="Pp3c4_21970"/>
</dbReference>
<feature type="compositionally biased region" description="Basic and acidic residues" evidence="8">
    <location>
        <begin position="166"/>
        <end position="185"/>
    </location>
</feature>
<feature type="region of interest" description="Disordered" evidence="8">
    <location>
        <begin position="128"/>
        <end position="185"/>
    </location>
</feature>
<evidence type="ECO:0000256" key="4">
    <source>
        <dbReference type="ARBA" id="ARBA00023015"/>
    </source>
</evidence>
<dbReference type="Pfam" id="PF08879">
    <property type="entry name" value="WRC"/>
    <property type="match status" value="1"/>
</dbReference>
<dbReference type="GO" id="GO:0006357">
    <property type="term" value="P:regulation of transcription by RNA polymerase II"/>
    <property type="evidence" value="ECO:0000318"/>
    <property type="project" value="GO_Central"/>
</dbReference>
<keyword evidence="3" id="KW-0479">Metal-binding</keyword>
<protein>
    <recommendedName>
        <fullName evidence="15">JmjC domain-containing protein</fullName>
    </recommendedName>
</protein>
<evidence type="ECO:0000256" key="8">
    <source>
        <dbReference type="SAM" id="MobiDB-lite"/>
    </source>
</evidence>
<dbReference type="Gramene" id="Pp3c4_21970V3.7">
    <property type="protein sequence ID" value="Pp3c4_21970V3.7"/>
    <property type="gene ID" value="Pp3c4_21970"/>
</dbReference>
<feature type="compositionally biased region" description="Basic and acidic residues" evidence="8">
    <location>
        <begin position="786"/>
        <end position="796"/>
    </location>
</feature>
<dbReference type="Gramene" id="Pp3c4_21970V3.3">
    <property type="protein sequence ID" value="Pp3c4_21970V3.3"/>
    <property type="gene ID" value="Pp3c4_21970"/>
</dbReference>
<dbReference type="SUPFAM" id="SSF51197">
    <property type="entry name" value="Clavaminate synthase-like"/>
    <property type="match status" value="1"/>
</dbReference>
<feature type="domain" description="WRC" evidence="11">
    <location>
        <begin position="88"/>
        <end position="132"/>
    </location>
</feature>
<dbReference type="Gramene" id="Pp3c4_21970V3.4">
    <property type="protein sequence ID" value="Pp3c4_21970V3.4"/>
    <property type="gene ID" value="Pp3c4_21970"/>
</dbReference>
<dbReference type="EnsemblPlants" id="Pp3c4_21970V3.4">
    <property type="protein sequence ID" value="Pp3c4_21970V3.4"/>
    <property type="gene ID" value="Pp3c4_21970"/>
</dbReference>
<dbReference type="PROSITE" id="PS51667">
    <property type="entry name" value="WRC"/>
    <property type="match status" value="1"/>
</dbReference>
<dbReference type="Proteomes" id="UP000006727">
    <property type="component" value="Chromosome 4"/>
</dbReference>
<dbReference type="PROSITE" id="PS50089">
    <property type="entry name" value="ZF_RING_2"/>
    <property type="match status" value="1"/>
</dbReference>
<dbReference type="InterPro" id="IPR003347">
    <property type="entry name" value="JmjC_dom"/>
</dbReference>
<accession>A0A2K1KPI0</accession>
<comment type="similarity">
    <text evidence="2">Belongs to the JARID1 histone demethylase family.</text>
</comment>
<feature type="compositionally biased region" description="Basic residues" evidence="8">
    <location>
        <begin position="1061"/>
        <end position="1072"/>
    </location>
</feature>
<dbReference type="EnsemblPlants" id="Pp3c4_21970V3.2">
    <property type="protein sequence ID" value="Pp3c4_21970V3.2"/>
    <property type="gene ID" value="Pp3c4_21970"/>
</dbReference>
<reference evidence="12 14" key="1">
    <citation type="journal article" date="2008" name="Science">
        <title>The Physcomitrella genome reveals evolutionary insights into the conquest of land by plants.</title>
        <authorList>
            <person name="Rensing S."/>
            <person name="Lang D."/>
            <person name="Zimmer A."/>
            <person name="Terry A."/>
            <person name="Salamov A."/>
            <person name="Shapiro H."/>
            <person name="Nishiyama T."/>
            <person name="Perroud P.-F."/>
            <person name="Lindquist E."/>
            <person name="Kamisugi Y."/>
            <person name="Tanahashi T."/>
            <person name="Sakakibara K."/>
            <person name="Fujita T."/>
            <person name="Oishi K."/>
            <person name="Shin-I T."/>
            <person name="Kuroki Y."/>
            <person name="Toyoda A."/>
            <person name="Suzuki Y."/>
            <person name="Hashimoto A."/>
            <person name="Yamaguchi K."/>
            <person name="Sugano A."/>
            <person name="Kohara Y."/>
            <person name="Fujiyama A."/>
            <person name="Anterola A."/>
            <person name="Aoki S."/>
            <person name="Ashton N."/>
            <person name="Barbazuk W.B."/>
            <person name="Barker E."/>
            <person name="Bennetzen J."/>
            <person name="Bezanilla M."/>
            <person name="Blankenship R."/>
            <person name="Cho S.H."/>
            <person name="Dutcher S."/>
            <person name="Estelle M."/>
            <person name="Fawcett J.A."/>
            <person name="Gundlach H."/>
            <person name="Hanada K."/>
            <person name="Heyl A."/>
            <person name="Hicks K.A."/>
            <person name="Hugh J."/>
            <person name="Lohr M."/>
            <person name="Mayer K."/>
            <person name="Melkozernov A."/>
            <person name="Murata T."/>
            <person name="Nelson D."/>
            <person name="Pils B."/>
            <person name="Prigge M."/>
            <person name="Reiss B."/>
            <person name="Renner T."/>
            <person name="Rombauts S."/>
            <person name="Rushton P."/>
            <person name="Sanderfoot A."/>
            <person name="Schween G."/>
            <person name="Shiu S.-H."/>
            <person name="Stueber K."/>
            <person name="Theodoulou F.L."/>
            <person name="Tu H."/>
            <person name="Van de Peer Y."/>
            <person name="Verrier P.J."/>
            <person name="Waters E."/>
            <person name="Wood A."/>
            <person name="Yang L."/>
            <person name="Cove D."/>
            <person name="Cuming A."/>
            <person name="Hasebe M."/>
            <person name="Lucas S."/>
            <person name="Mishler D.B."/>
            <person name="Reski R."/>
            <person name="Grigoriev I."/>
            <person name="Quatrano R.S."/>
            <person name="Boore J.L."/>
        </authorList>
    </citation>
    <scope>NUCLEOTIDE SEQUENCE [LARGE SCALE GENOMIC DNA]</scope>
    <source>
        <strain evidence="13 14">cv. Gransden 2004</strain>
    </source>
</reference>
<dbReference type="Gene3D" id="2.60.120.650">
    <property type="entry name" value="Cupin"/>
    <property type="match status" value="1"/>
</dbReference>
<feature type="region of interest" description="Disordered" evidence="8">
    <location>
        <begin position="774"/>
        <end position="796"/>
    </location>
</feature>